<evidence type="ECO:0000313" key="4">
    <source>
        <dbReference type="Proteomes" id="UP000683360"/>
    </source>
</evidence>
<protein>
    <recommendedName>
        <fullName evidence="2">Vitelline envelope sperm lysin receptor C-terminal domain-containing protein</fullName>
    </recommendedName>
</protein>
<keyword evidence="4" id="KW-1185">Reference proteome</keyword>
<accession>A0A8S3SV18</accession>
<gene>
    <name evidence="3" type="ORF">MEDL_37175</name>
</gene>
<comment type="caution">
    <text evidence="3">The sequence shown here is derived from an EMBL/GenBank/DDBJ whole genome shotgun (WGS) entry which is preliminary data.</text>
</comment>
<evidence type="ECO:0000313" key="3">
    <source>
        <dbReference type="EMBL" id="CAG2223955.1"/>
    </source>
</evidence>
<evidence type="ECO:0000256" key="1">
    <source>
        <dbReference type="SAM" id="Phobius"/>
    </source>
</evidence>
<feature type="domain" description="Vitelline envelope sperm lysin receptor C-terminal" evidence="2">
    <location>
        <begin position="130"/>
        <end position="373"/>
    </location>
</feature>
<dbReference type="InterPro" id="IPR057371">
    <property type="entry name" value="VERL_C"/>
</dbReference>
<dbReference type="EMBL" id="CAJPWZ010001794">
    <property type="protein sequence ID" value="CAG2223955.1"/>
    <property type="molecule type" value="Genomic_DNA"/>
</dbReference>
<keyword evidence="1" id="KW-0812">Transmembrane</keyword>
<proteinExistence type="predicted"/>
<keyword evidence="1" id="KW-1133">Transmembrane helix</keyword>
<dbReference type="AlphaFoldDB" id="A0A8S3SV18"/>
<dbReference type="OrthoDB" id="6091482at2759"/>
<organism evidence="3 4">
    <name type="scientific">Mytilus edulis</name>
    <name type="common">Blue mussel</name>
    <dbReference type="NCBI Taxonomy" id="6550"/>
    <lineage>
        <taxon>Eukaryota</taxon>
        <taxon>Metazoa</taxon>
        <taxon>Spiralia</taxon>
        <taxon>Lophotrochozoa</taxon>
        <taxon>Mollusca</taxon>
        <taxon>Bivalvia</taxon>
        <taxon>Autobranchia</taxon>
        <taxon>Pteriomorphia</taxon>
        <taxon>Mytilida</taxon>
        <taxon>Mytiloidea</taxon>
        <taxon>Mytilidae</taxon>
        <taxon>Mytilinae</taxon>
        <taxon>Mytilus</taxon>
    </lineage>
</organism>
<reference evidence="3" key="1">
    <citation type="submission" date="2021-03" db="EMBL/GenBank/DDBJ databases">
        <authorList>
            <person name="Bekaert M."/>
        </authorList>
    </citation>
    <scope>NUCLEOTIDE SEQUENCE</scope>
</reference>
<dbReference type="Proteomes" id="UP000683360">
    <property type="component" value="Unassembled WGS sequence"/>
</dbReference>
<feature type="transmembrane region" description="Helical" evidence="1">
    <location>
        <begin position="436"/>
        <end position="457"/>
    </location>
</feature>
<sequence length="481" mass="53156">MTATDMIRRCDMTATNMIRRCDMTATDMIRRCDMTATDMIRRCDMTATDMIRRCDMTHCHDMIRRCDMTATDMIRRCDMTATDMIRRCDITATDMIWRCDMTATDMIRRFSYTCGTLVSGADFDASGAGVTIKTELYVIAEIKCANAVTHHIRLMDPTNIDTLSANIYYTNDGNGTIGTDCFFFQSHNESNMYVVEMNVYWGYSNDSLMHEYEAYTITCSTEGLATNNTVPERTIIDNGIRITADLEGHIGDGYSGLSSLVLVDVLGRPITGNTITMQKKVMLQLSIDGSGGKLGVMPYWCEAYNSDNTQTYRILSAGCGDGIMFPITVGFTTKGLTATSPHFKVFGLLEALGNTATVSYQCAFSTCAAACDGVILNTASVSYQCAFSTCTAACDENKNLFLVRTVKYKLERLRNLLDQTTVDESELVGIDMVVKITATAAGVIGGIAVVLLIVSLCRCIKLKRKGNQQLSLEEPRTEKRS</sequence>
<evidence type="ECO:0000259" key="2">
    <source>
        <dbReference type="Pfam" id="PF25272"/>
    </source>
</evidence>
<name>A0A8S3SV18_MYTED</name>
<keyword evidence="1" id="KW-0472">Membrane</keyword>
<dbReference type="Pfam" id="PF25272">
    <property type="entry name" value="VERL_C"/>
    <property type="match status" value="1"/>
</dbReference>